<protein>
    <recommendedName>
        <fullName evidence="4">MobA/MobL protein domain-containing protein</fullName>
    </recommendedName>
</protein>
<organism evidence="5 6">
    <name type="scientific">Alterirhizorhabdus solaris</name>
    <dbReference type="NCBI Taxonomy" id="2529389"/>
    <lineage>
        <taxon>Bacteria</taxon>
        <taxon>Pseudomonadati</taxon>
        <taxon>Pseudomonadota</taxon>
        <taxon>Alphaproteobacteria</taxon>
        <taxon>Sphingomonadales</taxon>
        <taxon>Rhizorhabdaceae</taxon>
        <taxon>Alterirhizorhabdus</taxon>
    </lineage>
</organism>
<evidence type="ECO:0000313" key="5">
    <source>
        <dbReference type="EMBL" id="TVV76251.1"/>
    </source>
</evidence>
<dbReference type="Gene3D" id="3.30.930.30">
    <property type="match status" value="1"/>
</dbReference>
<dbReference type="EMBL" id="VNIM01000012">
    <property type="protein sequence ID" value="TVV76251.1"/>
    <property type="molecule type" value="Genomic_DNA"/>
</dbReference>
<dbReference type="InterPro" id="IPR005053">
    <property type="entry name" value="MobA_MobL"/>
</dbReference>
<dbReference type="RefSeq" id="WP_145148738.1">
    <property type="nucleotide sequence ID" value="NZ_VNIM01000012.1"/>
</dbReference>
<evidence type="ECO:0000259" key="4">
    <source>
        <dbReference type="Pfam" id="PF03389"/>
    </source>
</evidence>
<comment type="similarity">
    <text evidence="1">Belongs to the MobA/MobL family.</text>
</comment>
<keyword evidence="6" id="KW-1185">Reference proteome</keyword>
<proteinExistence type="inferred from homology"/>
<evidence type="ECO:0000256" key="2">
    <source>
        <dbReference type="ARBA" id="ARBA00022971"/>
    </source>
</evidence>
<keyword evidence="2" id="KW-0184">Conjugation</keyword>
<feature type="compositionally biased region" description="Polar residues" evidence="3">
    <location>
        <begin position="99"/>
        <end position="115"/>
    </location>
</feature>
<feature type="domain" description="MobA/MobL protein" evidence="4">
    <location>
        <begin position="329"/>
        <end position="497"/>
    </location>
</feature>
<reference evidence="5 6" key="1">
    <citation type="submission" date="2019-07" db="EMBL/GenBank/DDBJ databases">
        <title>Sphingomonas solaris sp. nov., isolated from a solar panel from Boston, Massachusetts.</title>
        <authorList>
            <person name="Tanner K."/>
            <person name="Pascual J."/>
            <person name="Mancuso C."/>
            <person name="Pereto J."/>
            <person name="Khalil A."/>
            <person name="Vilanova C."/>
        </authorList>
    </citation>
    <scope>NUCLEOTIDE SEQUENCE [LARGE SCALE GENOMIC DNA]</scope>
    <source>
        <strain evidence="5 6">R4DWN</strain>
    </source>
</reference>
<feature type="region of interest" description="Disordered" evidence="3">
    <location>
        <begin position="63"/>
        <end position="165"/>
    </location>
</feature>
<evidence type="ECO:0000256" key="1">
    <source>
        <dbReference type="ARBA" id="ARBA00010873"/>
    </source>
</evidence>
<name>A0A558RA46_9SPHN</name>
<dbReference type="Pfam" id="PF03389">
    <property type="entry name" value="MobA_MobL"/>
    <property type="match status" value="1"/>
</dbReference>
<dbReference type="OrthoDB" id="7570834at2"/>
<sequence>MDKGKIDRRYLLGRVRLDHTTREPKIPRHSVSISLSITQLSSAIREMIDRKELEELVGMAGYGRRKKERDLATEGKGGQGRHPRRIDLRVPAPPPGRQVSGSGATSAHCQVTNVPKTRGNGRKASGGAPSRRNGSTGGAPGNAAAPRSGNGVGAPGNPASKGADRATDFDRYASNEASMEQVEAADFDRYVVGAEGTDEQLGRLSSTHCLASSISLVAAERDVFWKAVWAHERTPGLDRIELFPERGDPADWRALSLEENIPKTIAEAAAEIAERRAATSKAASATKRQKPLVFTLETDRDRAWAATLKQRFGKTRNERMVHHVEPRAGRAQQRLVLELPAEFDAAKRHRALRKVAAEFDRLGVMYTAVIHEPDPLSDRRNYHIHVLYYERRCARVGETETWDIALSAKERREQGVKLAPKLRPGDIAASLAKEAGEDYSAKPFFDQRAADDMMALRSWFFGMCNEQLTERRLDPRSYAEMGIRRAPAEHLGSAKMRLVRAGVMVDADIENALKGWAERLAELERESAARRSVHNAFAAHHLAVCAQPAAALAQQRDWLLTDIENYRRHVEESERHRAFSPT</sequence>
<dbReference type="Proteomes" id="UP000318681">
    <property type="component" value="Unassembled WGS sequence"/>
</dbReference>
<dbReference type="AlphaFoldDB" id="A0A558RA46"/>
<gene>
    <name evidence="5" type="ORF">FOY91_04925</name>
</gene>
<evidence type="ECO:0000256" key="3">
    <source>
        <dbReference type="SAM" id="MobiDB-lite"/>
    </source>
</evidence>
<evidence type="ECO:0000313" key="6">
    <source>
        <dbReference type="Proteomes" id="UP000318681"/>
    </source>
</evidence>
<comment type="caution">
    <text evidence="5">The sequence shown here is derived from an EMBL/GenBank/DDBJ whole genome shotgun (WGS) entry which is preliminary data.</text>
</comment>
<accession>A0A558RA46</accession>